<evidence type="ECO:0000256" key="6">
    <source>
        <dbReference type="RuleBase" id="RU368023"/>
    </source>
</evidence>
<evidence type="ECO:0000256" key="2">
    <source>
        <dbReference type="ARBA" id="ARBA00007453"/>
    </source>
</evidence>
<dbReference type="GO" id="GO:0005737">
    <property type="term" value="C:cytoplasm"/>
    <property type="evidence" value="ECO:0007669"/>
    <property type="project" value="UniProtKB-SubCell"/>
</dbReference>
<feature type="domain" description="RSE1/DDB1/CPSF1 C-terminal" evidence="7">
    <location>
        <begin position="799"/>
        <end position="1114"/>
    </location>
</feature>
<dbReference type="Gene3D" id="1.10.150.910">
    <property type="match status" value="1"/>
</dbReference>
<dbReference type="eggNOG" id="KOG1897">
    <property type="taxonomic scope" value="Eukaryota"/>
</dbReference>
<dbReference type="PANTHER" id="PTHR10644">
    <property type="entry name" value="DNA REPAIR/RNA PROCESSING CPSF FAMILY"/>
    <property type="match status" value="1"/>
</dbReference>
<keyword evidence="6" id="KW-0963">Cytoplasm</keyword>
<evidence type="ECO:0000259" key="9">
    <source>
        <dbReference type="Pfam" id="PF23726"/>
    </source>
</evidence>
<organism evidence="11">
    <name type="scientific">Caenorhabditis remanei</name>
    <name type="common">Caenorhabditis vulgaris</name>
    <dbReference type="NCBI Taxonomy" id="31234"/>
    <lineage>
        <taxon>Eukaryota</taxon>
        <taxon>Metazoa</taxon>
        <taxon>Ecdysozoa</taxon>
        <taxon>Nematoda</taxon>
        <taxon>Chromadorea</taxon>
        <taxon>Rhabditida</taxon>
        <taxon>Rhabditina</taxon>
        <taxon>Rhabditomorpha</taxon>
        <taxon>Rhabditoidea</taxon>
        <taxon>Rhabditidae</taxon>
        <taxon>Peloderinae</taxon>
        <taxon>Caenorhabditis</taxon>
    </lineage>
</organism>
<dbReference type="SUPFAM" id="SSF50998">
    <property type="entry name" value="Quinoprotein alcohol dehydrogenase-like"/>
    <property type="match status" value="1"/>
</dbReference>
<accession>E3MSX6</accession>
<dbReference type="GO" id="GO:0003676">
    <property type="term" value="F:nucleic acid binding"/>
    <property type="evidence" value="ECO:0007669"/>
    <property type="project" value="InterPro"/>
</dbReference>
<dbReference type="InterPro" id="IPR018846">
    <property type="entry name" value="Beta-prop_RSE1/DDB1/CPSF1_1st"/>
</dbReference>
<dbReference type="InterPro" id="IPR004871">
    <property type="entry name" value="RSE1/DDB1/CPSF1_C"/>
</dbReference>
<evidence type="ECO:0000313" key="11">
    <source>
        <dbReference type="Proteomes" id="UP000008281"/>
    </source>
</evidence>
<dbReference type="InterPro" id="IPR050358">
    <property type="entry name" value="RSE1/DDB1/CFT1"/>
</dbReference>
<feature type="domain" description="RSE1/DDB1/CPSF1 first beta-propeller" evidence="8">
    <location>
        <begin position="15"/>
        <end position="337"/>
    </location>
</feature>
<proteinExistence type="inferred from homology"/>
<comment type="similarity">
    <text evidence="2 6">Belongs to the DDB1 family.</text>
</comment>
<dbReference type="InParanoid" id="E3MSX6"/>
<dbReference type="Gene3D" id="2.130.10.10">
    <property type="entry name" value="YVTN repeat-like/Quinoprotein amine dehydrogenase"/>
    <property type="match status" value="3"/>
</dbReference>
<dbReference type="STRING" id="31234.E3MSX6"/>
<dbReference type="InterPro" id="IPR058543">
    <property type="entry name" value="Beta-prop_RSE1/DDB1/CPSF1_2nd"/>
</dbReference>
<sequence length="1154" mass="128277">MPISYCVSSKKASVVSESVVGNFTGHEHVNLIVARGNRIDVQLVSPEGLKNVCEIPIYGQVLTMALVRCKREKRQSLVVVTEKWQMAVLTYRDGKVITRTAGALADQSGRASDNLFSLTIHRSGLVAIRAYEGSVKMIQWEPGTDVRSFNVRFDYPNVSDFKFIDTGVDDTYRIAFIYDDDHGKHLQFSDLNMHDKELHTFSRQASIAADASVLIPVPAPISGVLVLAANSILYKSSDVNGDVVPYASPLLDNTVFTCHGLVDPSGERFILSDTEGRLLMLILNIGEGRSGITVKDMRIEYLGETSIADSINYIDAGVVFVGSRLGDSQLIRLMPTPSGGSYSVVLETYSNIGPIRDMIMVESDGQAQLVTCSGAEKDGSLRVIRNGIGIEELASVELAGVIGIFPIRLNSTTDNYVIVSLAEETHVLQINGEELEDVQLLQICTEMPTIFASTIFGPDNSEVLLQVTEKHVRFMAFSGLSKIWEPPNGELISKVSVNAIHGQIVVAARDTVYFLLCVIEEMGGLDINLVAERKFEDEIACLDISNEGDDHTKPGTFMVLALWSTFCMEVVQLPDLKTVSCERRSLLETVLSYLSQVCQTNLPSKIVPRSIVATCIEEVHYLLIAFGDGALVYYVFDIKTGTHGEAKKSSVGTRPPTLYRVRNKNRQHLFVCSDRPVIIFSSSKKLVFSNVNVKVVNTVCSLSSSSYCDCLVISDGISMVFGTVDDIQKIHVRSIPMGESVLRIAYQRSSGTYGVCSSRTESKRERIYASKNAIYTSNSRPKITSTRNEANDNPPKSTSSFMVLDQNTFQRSGSFSNNIRKTYMIFSCISGQFTNDSKVYYIVGTGLIYPEETDTKFGRIVVFEVDEVERSKLRRVHDLVCRGSPLALRILNGKLVAAINSSVRLFEWTMDKELRLECSNFNHIMALDLKVMNEEVAVADVMRSVSLLSYRMLEGNFEEVAKDWNSEWMVTCEFITAEQILGGEAHLNLFTVEVDKSRPITDDGRYVLEPTGYYYLGELPRVMVRSSLVAQPDDCSIQYSQPIMFGTNQGSIGMVVQIDDKWKKFLIAVEKAIADSVKNCMHIEHTTYRSFIFQKRLESPTGFIDGDLVESILDMDRSAAIAILYKVSDKGWDASLPRDPIEILKVIEDLARMH</sequence>
<name>E3MSX6_CAERE</name>
<dbReference type="OMA" id="HQDFLMR"/>
<gene>
    <name evidence="10" type="primary">Cre-ddb-1</name>
    <name evidence="10" type="ORF">CRE_15555</name>
</gene>
<dbReference type="GO" id="GO:0005634">
    <property type="term" value="C:nucleus"/>
    <property type="evidence" value="ECO:0007669"/>
    <property type="project" value="UniProtKB-SubCell"/>
</dbReference>
<dbReference type="GO" id="GO:0043161">
    <property type="term" value="P:proteasome-mediated ubiquitin-dependent protein catabolic process"/>
    <property type="evidence" value="ECO:0007669"/>
    <property type="project" value="UniProtKB-UniRule"/>
</dbReference>
<dbReference type="UniPathway" id="UPA00143"/>
<evidence type="ECO:0000256" key="3">
    <source>
        <dbReference type="ARBA" id="ARBA00014577"/>
    </source>
</evidence>
<keyword evidence="4 6" id="KW-0539">Nucleus</keyword>
<dbReference type="Pfam" id="PF23726">
    <property type="entry name" value="Beta-prop_RSE1_2nd"/>
    <property type="match status" value="1"/>
</dbReference>
<dbReference type="AlphaFoldDB" id="E3MSX6"/>
<keyword evidence="11" id="KW-1185">Reference proteome</keyword>
<protein>
    <recommendedName>
        <fullName evidence="3 6">DNA damage-binding protein 1</fullName>
    </recommendedName>
    <alternativeName>
        <fullName evidence="5 6">Damage-specific DNA-binding protein 1</fullName>
    </alternativeName>
</protein>
<dbReference type="Proteomes" id="UP000008281">
    <property type="component" value="Unassembled WGS sequence"/>
</dbReference>
<evidence type="ECO:0000256" key="5">
    <source>
        <dbReference type="ARBA" id="ARBA00031668"/>
    </source>
</evidence>
<dbReference type="HOGENOM" id="CLU_002893_0_1_1"/>
<comment type="pathway">
    <text evidence="6">Protein modification; protein ubiquitination.</text>
</comment>
<dbReference type="FunCoup" id="E3MSX6">
    <property type="interactions" value="3494"/>
</dbReference>
<dbReference type="EMBL" id="DS268474">
    <property type="protein sequence ID" value="EFP08572.1"/>
    <property type="molecule type" value="Genomic_DNA"/>
</dbReference>
<comment type="function">
    <text evidence="6">Plays a role in DNA repair. May be a component of an E3 ubiquitin-protein ligase which promotes histone ubiquitination in response to UV irradiation. Histone ubiquitination may be important for subsequent DNA repair.</text>
</comment>
<dbReference type="InterPro" id="IPR015943">
    <property type="entry name" value="WD40/YVTN_repeat-like_dom_sf"/>
</dbReference>
<dbReference type="FunFam" id="2.130.10.10:FF:000592">
    <property type="entry name" value="UV-damaged DNA binding protein"/>
    <property type="match status" value="1"/>
</dbReference>
<feature type="domain" description="RSE1/DDB1/CPSF1 second beta-propeller" evidence="9">
    <location>
        <begin position="390"/>
        <end position="720"/>
    </location>
</feature>
<dbReference type="GO" id="GO:0016567">
    <property type="term" value="P:protein ubiquitination"/>
    <property type="evidence" value="ECO:0007669"/>
    <property type="project" value="UniProtKB-UniPathway"/>
</dbReference>
<evidence type="ECO:0000256" key="4">
    <source>
        <dbReference type="ARBA" id="ARBA00023242"/>
    </source>
</evidence>
<evidence type="ECO:0000259" key="8">
    <source>
        <dbReference type="Pfam" id="PF10433"/>
    </source>
</evidence>
<dbReference type="OrthoDB" id="433457at2759"/>
<evidence type="ECO:0000256" key="1">
    <source>
        <dbReference type="ARBA" id="ARBA00004123"/>
    </source>
</evidence>
<dbReference type="Pfam" id="PF10433">
    <property type="entry name" value="Beta-prop_RSE1_1st"/>
    <property type="match status" value="1"/>
</dbReference>
<comment type="subcellular location">
    <subcellularLocation>
        <location evidence="6">Cytoplasm</location>
    </subcellularLocation>
    <subcellularLocation>
        <location evidence="1 6">Nucleus</location>
    </subcellularLocation>
</comment>
<reference evidence="10" key="1">
    <citation type="submission" date="2007-07" db="EMBL/GenBank/DDBJ databases">
        <title>PCAP assembly of the Caenorhabditis remanei genome.</title>
        <authorList>
            <consortium name="The Caenorhabditis remanei Sequencing Consortium"/>
            <person name="Wilson R.K."/>
        </authorList>
    </citation>
    <scope>NUCLEOTIDE SEQUENCE [LARGE SCALE GENOMIC DNA]</scope>
    <source>
        <strain evidence="10">PB4641</strain>
    </source>
</reference>
<evidence type="ECO:0000313" key="10">
    <source>
        <dbReference type="EMBL" id="EFP08572.1"/>
    </source>
</evidence>
<dbReference type="Pfam" id="PF03178">
    <property type="entry name" value="CPSF_A"/>
    <property type="match status" value="1"/>
</dbReference>
<dbReference type="InterPro" id="IPR011047">
    <property type="entry name" value="Quinoprotein_ADH-like_sf"/>
</dbReference>
<evidence type="ECO:0000259" key="7">
    <source>
        <dbReference type="Pfam" id="PF03178"/>
    </source>
</evidence>